<dbReference type="PANTHER" id="PTHR43639">
    <property type="entry name" value="OXIDOREDUCTASE, SHORT-CHAIN DEHYDROGENASE/REDUCTASE FAMILY (AFU_ORTHOLOGUE AFUA_5G02870)"/>
    <property type="match status" value="1"/>
</dbReference>
<dbReference type="SMART" id="SM00822">
    <property type="entry name" value="PKS_KR"/>
    <property type="match status" value="1"/>
</dbReference>
<dbReference type="InterPro" id="IPR036291">
    <property type="entry name" value="NAD(P)-bd_dom_sf"/>
</dbReference>
<evidence type="ECO:0000313" key="4">
    <source>
        <dbReference type="EMBL" id="MBP0491207.1"/>
    </source>
</evidence>
<keyword evidence="2" id="KW-0560">Oxidoreductase</keyword>
<sequence>MVEARRVALVTGGAKGIGEGIARRLAGDGWHVVTADTDPGGPGTAARHVQADISDEAAVRGLVDGIAAREGRLDGLVCNAGIMVRKPIRELTLEEWSRVIGTNLTSTFLLARAAESLLRQAKGAIVTIASTRAHQSEPDTESYAASKGGLLALTHALAISLGPDVRANVISPGWINVRDERLSESDHAQHPAGRVGTAADIAALAAWLLGPESGFVTGAEFVSDGGMTRKMIYED</sequence>
<dbReference type="EMBL" id="JAGIZA010000001">
    <property type="protein sequence ID" value="MBP0491207.1"/>
    <property type="molecule type" value="Genomic_DNA"/>
</dbReference>
<dbReference type="GO" id="GO:0016491">
    <property type="term" value="F:oxidoreductase activity"/>
    <property type="evidence" value="ECO:0007669"/>
    <property type="project" value="UniProtKB-KW"/>
</dbReference>
<comment type="caution">
    <text evidence="4">The sequence shown here is derived from an EMBL/GenBank/DDBJ whole genome shotgun (WGS) entry which is preliminary data.</text>
</comment>
<evidence type="ECO:0000313" key="5">
    <source>
        <dbReference type="Proteomes" id="UP000677537"/>
    </source>
</evidence>
<comment type="similarity">
    <text evidence="1">Belongs to the short-chain dehydrogenases/reductases (SDR) family.</text>
</comment>
<dbReference type="Proteomes" id="UP000677537">
    <property type="component" value="Unassembled WGS sequence"/>
</dbReference>
<dbReference type="PANTHER" id="PTHR43639:SF1">
    <property type="entry name" value="SHORT-CHAIN DEHYDROGENASE_REDUCTASE FAMILY PROTEIN"/>
    <property type="match status" value="1"/>
</dbReference>
<gene>
    <name evidence="4" type="ORF">J5Y10_00280</name>
</gene>
<accession>A0A940MTY6</accession>
<protein>
    <submittedName>
        <fullName evidence="4">SDR family oxidoreductase</fullName>
    </submittedName>
</protein>
<dbReference type="AlphaFoldDB" id="A0A940MTY6"/>
<keyword evidence="5" id="KW-1185">Reference proteome</keyword>
<dbReference type="SUPFAM" id="SSF51735">
    <property type="entry name" value="NAD(P)-binding Rossmann-fold domains"/>
    <property type="match status" value="1"/>
</dbReference>
<proteinExistence type="inferred from homology"/>
<dbReference type="FunFam" id="3.40.50.720:FF:000084">
    <property type="entry name" value="Short-chain dehydrogenase reductase"/>
    <property type="match status" value="1"/>
</dbReference>
<organism evidence="4 5">
    <name type="scientific">Roseomonas indoligenes</name>
    <dbReference type="NCBI Taxonomy" id="2820811"/>
    <lineage>
        <taxon>Bacteria</taxon>
        <taxon>Pseudomonadati</taxon>
        <taxon>Pseudomonadota</taxon>
        <taxon>Alphaproteobacteria</taxon>
        <taxon>Acetobacterales</taxon>
        <taxon>Roseomonadaceae</taxon>
        <taxon>Roseomonas</taxon>
    </lineage>
</organism>
<dbReference type="Gene3D" id="3.40.50.720">
    <property type="entry name" value="NAD(P)-binding Rossmann-like Domain"/>
    <property type="match status" value="1"/>
</dbReference>
<dbReference type="PROSITE" id="PS00061">
    <property type="entry name" value="ADH_SHORT"/>
    <property type="match status" value="1"/>
</dbReference>
<dbReference type="InterPro" id="IPR020904">
    <property type="entry name" value="Sc_DH/Rdtase_CS"/>
</dbReference>
<dbReference type="InterPro" id="IPR057326">
    <property type="entry name" value="KR_dom"/>
</dbReference>
<feature type="domain" description="Ketoreductase" evidence="3">
    <location>
        <begin position="6"/>
        <end position="168"/>
    </location>
</feature>
<dbReference type="Pfam" id="PF13561">
    <property type="entry name" value="adh_short_C2"/>
    <property type="match status" value="1"/>
</dbReference>
<dbReference type="PRINTS" id="PR00080">
    <property type="entry name" value="SDRFAMILY"/>
</dbReference>
<dbReference type="RefSeq" id="WP_209369689.1">
    <property type="nucleotide sequence ID" value="NZ_JAGIZA010000001.1"/>
</dbReference>
<evidence type="ECO:0000256" key="2">
    <source>
        <dbReference type="ARBA" id="ARBA00023002"/>
    </source>
</evidence>
<evidence type="ECO:0000259" key="3">
    <source>
        <dbReference type="SMART" id="SM00822"/>
    </source>
</evidence>
<evidence type="ECO:0000256" key="1">
    <source>
        <dbReference type="ARBA" id="ARBA00006484"/>
    </source>
</evidence>
<name>A0A940MTY6_9PROT</name>
<reference evidence="4" key="1">
    <citation type="submission" date="2021-03" db="EMBL/GenBank/DDBJ databases">
        <authorList>
            <person name="So Y."/>
        </authorList>
    </citation>
    <scope>NUCLEOTIDE SEQUENCE</scope>
    <source>
        <strain evidence="4">SG15</strain>
    </source>
</reference>
<dbReference type="PRINTS" id="PR00081">
    <property type="entry name" value="GDHRDH"/>
</dbReference>
<dbReference type="InterPro" id="IPR002347">
    <property type="entry name" value="SDR_fam"/>
</dbReference>